<feature type="compositionally biased region" description="Polar residues" evidence="1">
    <location>
        <begin position="30"/>
        <end position="42"/>
    </location>
</feature>
<feature type="compositionally biased region" description="Basic and acidic residues" evidence="1">
    <location>
        <begin position="43"/>
        <end position="57"/>
    </location>
</feature>
<feature type="domain" description="Zinc-ribbon" evidence="3">
    <location>
        <begin position="5"/>
        <end position="24"/>
    </location>
</feature>
<dbReference type="Pfam" id="PF13240">
    <property type="entry name" value="Zn_Ribbon_1"/>
    <property type="match status" value="1"/>
</dbReference>
<reference evidence="5" key="1">
    <citation type="journal article" date="2019" name="Int. J. Syst. Evol. Microbiol.">
        <title>The Global Catalogue of Microorganisms (GCM) 10K type strain sequencing project: providing services to taxonomists for standard genome sequencing and annotation.</title>
        <authorList>
            <consortium name="The Broad Institute Genomics Platform"/>
            <consortium name="The Broad Institute Genome Sequencing Center for Infectious Disease"/>
            <person name="Wu L."/>
            <person name="Ma J."/>
        </authorList>
    </citation>
    <scope>NUCLEOTIDE SEQUENCE [LARGE SCALE GENOMIC DNA]</scope>
    <source>
        <strain evidence="5">CCM 8933</strain>
    </source>
</reference>
<comment type="caution">
    <text evidence="4">The sequence shown here is derived from an EMBL/GenBank/DDBJ whole genome shotgun (WGS) entry which is preliminary data.</text>
</comment>
<name>A0ABW1S214_9LACO</name>
<keyword evidence="2" id="KW-0812">Transmembrane</keyword>
<evidence type="ECO:0000256" key="2">
    <source>
        <dbReference type="SAM" id="Phobius"/>
    </source>
</evidence>
<keyword evidence="2" id="KW-0472">Membrane</keyword>
<keyword evidence="2" id="KW-1133">Transmembrane helix</keyword>
<dbReference type="Pfam" id="PF05656">
    <property type="entry name" value="DUF805"/>
    <property type="match status" value="1"/>
</dbReference>
<gene>
    <name evidence="4" type="ORF">ACFP5Y_11705</name>
</gene>
<feature type="transmembrane region" description="Helical" evidence="2">
    <location>
        <begin position="133"/>
        <end position="153"/>
    </location>
</feature>
<evidence type="ECO:0000256" key="1">
    <source>
        <dbReference type="SAM" id="MobiDB-lite"/>
    </source>
</evidence>
<evidence type="ECO:0000259" key="3">
    <source>
        <dbReference type="Pfam" id="PF13240"/>
    </source>
</evidence>
<feature type="region of interest" description="Disordered" evidence="1">
    <location>
        <begin position="30"/>
        <end position="57"/>
    </location>
</feature>
<proteinExistence type="predicted"/>
<accession>A0ABW1S214</accession>
<protein>
    <submittedName>
        <fullName evidence="4">DUF805 domain-containing protein</fullName>
    </submittedName>
</protein>
<organism evidence="4 5">
    <name type="scientific">Lactiplantibacillus daowaiensis</name>
    <dbReference type="NCBI Taxonomy" id="2559918"/>
    <lineage>
        <taxon>Bacteria</taxon>
        <taxon>Bacillati</taxon>
        <taxon>Bacillota</taxon>
        <taxon>Bacilli</taxon>
        <taxon>Lactobacillales</taxon>
        <taxon>Lactobacillaceae</taxon>
        <taxon>Lactiplantibacillus</taxon>
    </lineage>
</organism>
<dbReference type="InterPro" id="IPR026870">
    <property type="entry name" value="Zinc_ribbon_dom"/>
</dbReference>
<evidence type="ECO:0000313" key="5">
    <source>
        <dbReference type="Proteomes" id="UP001596282"/>
    </source>
</evidence>
<dbReference type="Proteomes" id="UP001596282">
    <property type="component" value="Unassembled WGS sequence"/>
</dbReference>
<keyword evidence="5" id="KW-1185">Reference proteome</keyword>
<feature type="transmembrane region" description="Helical" evidence="2">
    <location>
        <begin position="100"/>
        <end position="121"/>
    </location>
</feature>
<evidence type="ECO:0000313" key="4">
    <source>
        <dbReference type="EMBL" id="MFC6181889.1"/>
    </source>
</evidence>
<dbReference type="RefSeq" id="WP_137627975.1">
    <property type="nucleotide sequence ID" value="NZ_BJDJ01000004.1"/>
</dbReference>
<sequence length="197" mass="22161">MTERFCTNCGQKLADNAQFCPNCGVAQPTASQDSTSTDQHTAGTDHNDDSRSTDDHQATSTQFVRDVPYNENDHPNLFASTGLFFKDCLNIQKRLGRADYWWAWLGLTILTILLTIAYGMFFASTFLYSDISFTSLVLPLFYWLFTLVAGFTAQVRRLHDLGYSGAFWLINFVPVVGNLAVLIMLCQPSRQAGNRYI</sequence>
<dbReference type="PANTHER" id="PTHR34980">
    <property type="entry name" value="INNER MEMBRANE PROTEIN-RELATED-RELATED"/>
    <property type="match status" value="1"/>
</dbReference>
<dbReference type="PANTHER" id="PTHR34980:SF2">
    <property type="entry name" value="INNER MEMBRANE PROTEIN YHAH-RELATED"/>
    <property type="match status" value="1"/>
</dbReference>
<dbReference type="InterPro" id="IPR008523">
    <property type="entry name" value="DUF805"/>
</dbReference>
<feature type="transmembrane region" description="Helical" evidence="2">
    <location>
        <begin position="165"/>
        <end position="185"/>
    </location>
</feature>
<dbReference type="EMBL" id="JBHSSC010000042">
    <property type="protein sequence ID" value="MFC6181889.1"/>
    <property type="molecule type" value="Genomic_DNA"/>
</dbReference>